<name>A0A6P8ZBR6_THRPL</name>
<feature type="region of interest" description="Disordered" evidence="1">
    <location>
        <begin position="197"/>
        <end position="335"/>
    </location>
</feature>
<keyword evidence="2" id="KW-0812">Transmembrane</keyword>
<dbReference type="Pfam" id="PF06869">
    <property type="entry name" value="DUF1258"/>
    <property type="match status" value="1"/>
</dbReference>
<reference evidence="4" key="1">
    <citation type="submission" date="2025-08" db="UniProtKB">
        <authorList>
            <consortium name="RefSeq"/>
        </authorList>
    </citation>
    <scope>IDENTIFICATION</scope>
    <source>
        <tissue evidence="4">Total insect</tissue>
    </source>
</reference>
<feature type="transmembrane region" description="Helical" evidence="2">
    <location>
        <begin position="677"/>
        <end position="701"/>
    </location>
</feature>
<dbReference type="KEGG" id="tpal:117647730"/>
<protein>
    <submittedName>
        <fullName evidence="4">Uncharacterized protein LOC117647730</fullName>
    </submittedName>
</protein>
<feature type="region of interest" description="Disordered" evidence="1">
    <location>
        <begin position="1"/>
        <end position="168"/>
    </location>
</feature>
<proteinExistence type="predicted"/>
<accession>A0A6P8ZBR6</accession>
<feature type="compositionally biased region" description="Polar residues" evidence="1">
    <location>
        <begin position="98"/>
        <end position="108"/>
    </location>
</feature>
<dbReference type="Proteomes" id="UP000515158">
    <property type="component" value="Unplaced"/>
</dbReference>
<feature type="compositionally biased region" description="Basic and acidic residues" evidence="1">
    <location>
        <begin position="145"/>
        <end position="159"/>
    </location>
</feature>
<sequence>MDEQGALLGRRRRYRKRRRDSSFIKQVRVDCGESSNSVNESDSSDSVTSNLQKRCNTVKCADSEAQSPENVRITEESQNSSHHLDRGSDNNHAEESRSPSPHNTSALTRRSDASESNDDGTEEQTRIVDQERDKNFPGNNCEIGDNFRHQDIDANERDVNNSNHGGLEERNHYEHHERADNFLVHNCEIGDNLHQQDTDHHEQAGNKSNDEHEDYEEFRHEQRNSADGMDERSEEGESHAGEESDDTGSAGNEGDTADEASNEEEDSNHEDDGSPTEGDNAESEDEQNGNDEEEGTDNEDDGSATDGDNTESEGEQSENGDEVQDDNPDDEPLYNGARVTFRESLLTILTFILTHKLTGLALGDLLSLIELHCGPDNLCVRTTYMFKKYFKMIGKDFINCCYYCSVCQVPLERKDSICPICNGQHDIAYFIEFPIATQLKKMFARQGFYDFIQYRFNRTKQHDDNIEDVYDGSIYQECTNSGFLANPNNISFFTFFDGVSLFKKSSFSIWPLYLTINELKYSQRTRKENIILAGIWFGKSKPNPNLFLQPISQSLLSLENDGVDVSLHNGENINVKGKLIGAVADMPAKSLFMRLNQYNGAFSCFYCMAEGARFDLGNRNHNTLQVFPYSREINLRNHNDVDDIARQATALREIDPEATVYGCKGPSLLLNMLPHKIFSIGADIMHGVFLGAMSTLMGLWFDSQYSDCDFSVSNMTGIVDQRLKSIKPPISFRQPKSLKKEMAHMKASDFKVFFFHYSLPVLLGVLPEIYWFHHCKLVAAIALLCQDSTSLLELEEAEELLHSYVSDFADLYGIRYLTLTFHQLLHFPLLVRHLGPMFVYSCFFYESLNGQFARLVHGSRHVALQIVSSCSILMNLPVMISGMDQGRAKNLCLKFQGSLKKNIRVTENINDSAGVVGKLKPLLVTVRIRRLVQDTFNVLGGRYLFFHRLKIKNFVYCAESYQRSQKNLACYALINHENAPYLCKIKFFIKWSSCQVICPVPCDNNCPKMYICIVNLYDRVGWKIHDAPQNIPLYYLDQVGRTNETRTFLVTSISSPCLFMNIDGNTMYMTTDVNKLEVE</sequence>
<dbReference type="GeneID" id="117647730"/>
<feature type="compositionally biased region" description="Basic and acidic residues" evidence="1">
    <location>
        <begin position="197"/>
        <end position="210"/>
    </location>
</feature>
<feature type="compositionally biased region" description="Basic and acidic residues" evidence="1">
    <location>
        <begin position="217"/>
        <end position="242"/>
    </location>
</feature>
<dbReference type="AlphaFoldDB" id="A0A6P8ZBR6"/>
<feature type="compositionally biased region" description="Low complexity" evidence="1">
    <location>
        <begin position="33"/>
        <end position="47"/>
    </location>
</feature>
<feature type="compositionally biased region" description="Acidic residues" evidence="1">
    <location>
        <begin position="279"/>
        <end position="332"/>
    </location>
</feature>
<feature type="compositionally biased region" description="Acidic residues" evidence="1">
    <location>
        <begin position="255"/>
        <end position="269"/>
    </location>
</feature>
<keyword evidence="2" id="KW-0472">Membrane</keyword>
<organism evidence="4">
    <name type="scientific">Thrips palmi</name>
    <name type="common">Melon thrips</name>
    <dbReference type="NCBI Taxonomy" id="161013"/>
    <lineage>
        <taxon>Eukaryota</taxon>
        <taxon>Metazoa</taxon>
        <taxon>Ecdysozoa</taxon>
        <taxon>Arthropoda</taxon>
        <taxon>Hexapoda</taxon>
        <taxon>Insecta</taxon>
        <taxon>Pterygota</taxon>
        <taxon>Neoptera</taxon>
        <taxon>Paraneoptera</taxon>
        <taxon>Thysanoptera</taxon>
        <taxon>Terebrantia</taxon>
        <taxon>Thripoidea</taxon>
        <taxon>Thripidae</taxon>
        <taxon>Thrips</taxon>
    </lineage>
</organism>
<evidence type="ECO:0000313" key="3">
    <source>
        <dbReference type="Proteomes" id="UP000515158"/>
    </source>
</evidence>
<dbReference type="OrthoDB" id="8194903at2759"/>
<dbReference type="InParanoid" id="A0A6P8ZBR6"/>
<keyword evidence="2" id="KW-1133">Transmembrane helix</keyword>
<evidence type="ECO:0000256" key="1">
    <source>
        <dbReference type="SAM" id="MobiDB-lite"/>
    </source>
</evidence>
<feature type="compositionally biased region" description="Basic residues" evidence="1">
    <location>
        <begin position="9"/>
        <end position="19"/>
    </location>
</feature>
<dbReference type="InterPro" id="IPR009667">
    <property type="entry name" value="DUF1258"/>
</dbReference>
<feature type="transmembrane region" description="Helical" evidence="2">
    <location>
        <begin position="752"/>
        <end position="772"/>
    </location>
</feature>
<gene>
    <name evidence="4" type="primary">LOC117647730</name>
</gene>
<dbReference type="PANTHER" id="PTHR46579">
    <property type="entry name" value="F5/8 TYPE C DOMAIN-CONTAINING PROTEIN-RELATED"/>
    <property type="match status" value="1"/>
</dbReference>
<dbReference type="RefSeq" id="XP_034245517.1">
    <property type="nucleotide sequence ID" value="XM_034389626.1"/>
</dbReference>
<dbReference type="PANTHER" id="PTHR46579:SF1">
    <property type="entry name" value="F5_8 TYPE C DOMAIN-CONTAINING PROTEIN"/>
    <property type="match status" value="1"/>
</dbReference>
<feature type="compositionally biased region" description="Basic and acidic residues" evidence="1">
    <location>
        <begin position="123"/>
        <end position="135"/>
    </location>
</feature>
<feature type="compositionally biased region" description="Basic and acidic residues" evidence="1">
    <location>
        <begin position="82"/>
        <end position="97"/>
    </location>
</feature>
<evidence type="ECO:0000313" key="4">
    <source>
        <dbReference type="RefSeq" id="XP_034245517.1"/>
    </source>
</evidence>
<keyword evidence="3" id="KW-1185">Reference proteome</keyword>
<evidence type="ECO:0000256" key="2">
    <source>
        <dbReference type="SAM" id="Phobius"/>
    </source>
</evidence>